<comment type="caution">
    <text evidence="1">The sequence shown here is derived from an EMBL/GenBank/DDBJ whole genome shotgun (WGS) entry which is preliminary data.</text>
</comment>
<keyword evidence="1" id="KW-0808">Transferase</keyword>
<dbReference type="Gene3D" id="3.40.50.150">
    <property type="entry name" value="Vaccinia Virus protein VP39"/>
    <property type="match status" value="1"/>
</dbReference>
<evidence type="ECO:0000313" key="2">
    <source>
        <dbReference type="Proteomes" id="UP000239239"/>
    </source>
</evidence>
<sequence>MGQIVKNTWYENFFDDIYVDYQVERTNVKEICDYLLNQFEVEPGALIFEQCCGIADISRALAQRGYQIIGIDLSTDCIERACQLAKPVSSYCSYRRADALQFITNQPVDAAFNWYTSFGYTDNDHINCQMIKNAYASLKDGGIYVLDYTNPAYILQNFKPYLEVKLKDRPGKIIKEVEIDMERGMIVTYWHYDFPDLGDSKITKFGESKIYFPSMLKEMFLQTGFTDIKLHGSINGEGVTKDSPRNIIVGRK</sequence>
<dbReference type="SUPFAM" id="SSF53335">
    <property type="entry name" value="S-adenosyl-L-methionine-dependent methyltransferases"/>
    <property type="match status" value="1"/>
</dbReference>
<dbReference type="EMBL" id="PQWY01000015">
    <property type="protein sequence ID" value="PPK29943.1"/>
    <property type="molecule type" value="Genomic_DNA"/>
</dbReference>
<proteinExistence type="predicted"/>
<protein>
    <submittedName>
        <fullName evidence="1">Class I SAM-dependent methyltransferase</fullName>
    </submittedName>
</protein>
<dbReference type="InterPro" id="IPR029063">
    <property type="entry name" value="SAM-dependent_MTases_sf"/>
</dbReference>
<accession>A0A2S6EXM5</accession>
<dbReference type="InterPro" id="IPR041698">
    <property type="entry name" value="Methyltransf_25"/>
</dbReference>
<dbReference type="Proteomes" id="UP000239239">
    <property type="component" value="Unassembled WGS sequence"/>
</dbReference>
<dbReference type="GO" id="GO:0008168">
    <property type="term" value="F:methyltransferase activity"/>
    <property type="evidence" value="ECO:0007669"/>
    <property type="project" value="UniProtKB-KW"/>
</dbReference>
<dbReference type="Pfam" id="PF13649">
    <property type="entry name" value="Methyltransf_25"/>
    <property type="match status" value="1"/>
</dbReference>
<keyword evidence="1" id="KW-0489">Methyltransferase</keyword>
<gene>
    <name evidence="1" type="ORF">C3928_09905</name>
</gene>
<reference evidence="1 2" key="1">
    <citation type="submission" date="2018-02" db="EMBL/GenBank/DDBJ databases">
        <title>Draft genome sequences of four Legionella pneumophila clinical strains isolated in Ontario.</title>
        <authorList>
            <person name="Fortuna A."/>
            <person name="Ramnarine R."/>
            <person name="Li A."/>
            <person name="Frantz C."/>
            <person name="Mallo G."/>
        </authorList>
    </citation>
    <scope>NUCLEOTIDE SEQUENCE [LARGE SCALE GENOMIC DNA]</scope>
    <source>
        <strain evidence="1 2">LG61</strain>
    </source>
</reference>
<dbReference type="OrthoDB" id="9809889at2"/>
<organism evidence="1 2">
    <name type="scientific">Legionella pneumophila</name>
    <dbReference type="NCBI Taxonomy" id="446"/>
    <lineage>
        <taxon>Bacteria</taxon>
        <taxon>Pseudomonadati</taxon>
        <taxon>Pseudomonadota</taxon>
        <taxon>Gammaproteobacteria</taxon>
        <taxon>Legionellales</taxon>
        <taxon>Legionellaceae</taxon>
        <taxon>Legionella</taxon>
    </lineage>
</organism>
<dbReference type="GO" id="GO:0032259">
    <property type="term" value="P:methylation"/>
    <property type="evidence" value="ECO:0007669"/>
    <property type="project" value="UniProtKB-KW"/>
</dbReference>
<dbReference type="AlphaFoldDB" id="A0A2S6EXM5"/>
<name>A0A2S6EXM5_LEGPN</name>
<dbReference type="Gene3D" id="2.20.25.110">
    <property type="entry name" value="S-adenosyl-L-methionine-dependent methyltransferases"/>
    <property type="match status" value="1"/>
</dbReference>
<dbReference type="CDD" id="cd02440">
    <property type="entry name" value="AdoMet_MTases"/>
    <property type="match status" value="1"/>
</dbReference>
<evidence type="ECO:0000313" key="1">
    <source>
        <dbReference type="EMBL" id="PPK29943.1"/>
    </source>
</evidence>